<feature type="transmembrane region" description="Helical" evidence="1">
    <location>
        <begin position="71"/>
        <end position="93"/>
    </location>
</feature>
<feature type="transmembrane region" description="Helical" evidence="1">
    <location>
        <begin position="127"/>
        <end position="145"/>
    </location>
</feature>
<dbReference type="PANTHER" id="PTHR22911:SF137">
    <property type="entry name" value="SOLUTE CARRIER FAMILY 35 MEMBER G2-RELATED"/>
    <property type="match status" value="1"/>
</dbReference>
<dbReference type="InterPro" id="IPR000620">
    <property type="entry name" value="EamA_dom"/>
</dbReference>
<keyword evidence="1" id="KW-0472">Membrane</keyword>
<comment type="caution">
    <text evidence="3">The sequence shown here is derived from an EMBL/GenBank/DDBJ whole genome shotgun (WGS) entry which is preliminary data.</text>
</comment>
<sequence>MITSPLWLPATLMAGATQAWRTAVQRRVSHSLSINAAGLVRYLYGIPFALLLLGGYRLLFPAPMPGIGSRFLLFCLAGGLAQIIATNLLIMAFQHRNFVVGTAYSKTEAVQGAVLSFLLLGERLSPLAWAGIGCGVIGVMILSTGGKRMGPTDFLRALAQPAAITGIASGFFFALTAIGIRRATQEVGGDDRIVAALIVLATTVLLQTLIQGAWLILREPGQMRAVLASWRVSGQVGLLSALGSACWFTGFATAPVALVRIVGQIEVAFTMAFGHFYLRERMRRSEAVGLLLVVSGVALALMGAL</sequence>
<feature type="transmembrane region" description="Helical" evidence="1">
    <location>
        <begin position="229"/>
        <end position="251"/>
    </location>
</feature>
<feature type="transmembrane region" description="Helical" evidence="1">
    <location>
        <begin position="287"/>
        <end position="304"/>
    </location>
</feature>
<dbReference type="InterPro" id="IPR037185">
    <property type="entry name" value="EmrE-like"/>
</dbReference>
<feature type="domain" description="EamA" evidence="2">
    <location>
        <begin position="162"/>
        <end position="301"/>
    </location>
</feature>
<evidence type="ECO:0000259" key="2">
    <source>
        <dbReference type="Pfam" id="PF00892"/>
    </source>
</evidence>
<evidence type="ECO:0000256" key="1">
    <source>
        <dbReference type="SAM" id="Phobius"/>
    </source>
</evidence>
<dbReference type="Pfam" id="PF00892">
    <property type="entry name" value="EamA"/>
    <property type="match status" value="2"/>
</dbReference>
<reference evidence="4" key="1">
    <citation type="journal article" date="2019" name="Int. J. Syst. Evol. Microbiol.">
        <title>The Global Catalogue of Microorganisms (GCM) 10K type strain sequencing project: providing services to taxonomists for standard genome sequencing and annotation.</title>
        <authorList>
            <consortium name="The Broad Institute Genomics Platform"/>
            <consortium name="The Broad Institute Genome Sequencing Center for Infectious Disease"/>
            <person name="Wu L."/>
            <person name="Ma J."/>
        </authorList>
    </citation>
    <scope>NUCLEOTIDE SEQUENCE [LARGE SCALE GENOMIC DNA]</scope>
    <source>
        <strain evidence="4">CCM 7491</strain>
    </source>
</reference>
<evidence type="ECO:0000313" key="4">
    <source>
        <dbReference type="Proteomes" id="UP001595681"/>
    </source>
</evidence>
<keyword evidence="1" id="KW-1133">Transmembrane helix</keyword>
<name>A0ABV7N9H9_9SPHN</name>
<protein>
    <submittedName>
        <fullName evidence="3">DMT family transporter</fullName>
    </submittedName>
</protein>
<feature type="transmembrane region" description="Helical" evidence="1">
    <location>
        <begin position="43"/>
        <end position="59"/>
    </location>
</feature>
<organism evidence="3 4">
    <name type="scientific">Sphingobium rhizovicinum</name>
    <dbReference type="NCBI Taxonomy" id="432308"/>
    <lineage>
        <taxon>Bacteria</taxon>
        <taxon>Pseudomonadati</taxon>
        <taxon>Pseudomonadota</taxon>
        <taxon>Alphaproteobacteria</taxon>
        <taxon>Sphingomonadales</taxon>
        <taxon>Sphingomonadaceae</taxon>
        <taxon>Sphingobium</taxon>
    </lineage>
</organism>
<dbReference type="RefSeq" id="WP_380792954.1">
    <property type="nucleotide sequence ID" value="NZ_JBHRVU010000004.1"/>
</dbReference>
<keyword evidence="4" id="KW-1185">Reference proteome</keyword>
<dbReference type="Gene3D" id="1.10.3730.20">
    <property type="match status" value="1"/>
</dbReference>
<gene>
    <name evidence="3" type="ORF">ACFOKF_02885</name>
</gene>
<dbReference type="PANTHER" id="PTHR22911">
    <property type="entry name" value="ACYL-MALONYL CONDENSING ENZYME-RELATED"/>
    <property type="match status" value="1"/>
</dbReference>
<proteinExistence type="predicted"/>
<accession>A0ABV7N9H9</accession>
<evidence type="ECO:0000313" key="3">
    <source>
        <dbReference type="EMBL" id="MFC3440151.1"/>
    </source>
</evidence>
<feature type="transmembrane region" description="Helical" evidence="1">
    <location>
        <begin position="157"/>
        <end position="181"/>
    </location>
</feature>
<feature type="transmembrane region" description="Helical" evidence="1">
    <location>
        <begin position="257"/>
        <end position="278"/>
    </location>
</feature>
<keyword evidence="1" id="KW-0812">Transmembrane</keyword>
<dbReference type="EMBL" id="JBHRVU010000004">
    <property type="protein sequence ID" value="MFC3440151.1"/>
    <property type="molecule type" value="Genomic_DNA"/>
</dbReference>
<feature type="transmembrane region" description="Helical" evidence="1">
    <location>
        <begin position="193"/>
        <end position="217"/>
    </location>
</feature>
<dbReference type="Proteomes" id="UP001595681">
    <property type="component" value="Unassembled WGS sequence"/>
</dbReference>
<feature type="domain" description="EamA" evidence="2">
    <location>
        <begin position="10"/>
        <end position="143"/>
    </location>
</feature>
<dbReference type="SUPFAM" id="SSF103481">
    <property type="entry name" value="Multidrug resistance efflux transporter EmrE"/>
    <property type="match status" value="2"/>
</dbReference>